<accession>A0A6A4XBK8</accession>
<dbReference type="GO" id="GO:0045202">
    <property type="term" value="C:synapse"/>
    <property type="evidence" value="ECO:0007669"/>
    <property type="project" value="TreeGrafter"/>
</dbReference>
<dbReference type="InterPro" id="IPR011992">
    <property type="entry name" value="EF-hand-dom_pair"/>
</dbReference>
<feature type="domain" description="EF-hand" evidence="1">
    <location>
        <begin position="33"/>
        <end position="90"/>
    </location>
</feature>
<evidence type="ECO:0000313" key="3">
    <source>
        <dbReference type="Proteomes" id="UP000440578"/>
    </source>
</evidence>
<organism evidence="2 3">
    <name type="scientific">Amphibalanus amphitrite</name>
    <name type="common">Striped barnacle</name>
    <name type="synonym">Balanus amphitrite</name>
    <dbReference type="NCBI Taxonomy" id="1232801"/>
    <lineage>
        <taxon>Eukaryota</taxon>
        <taxon>Metazoa</taxon>
        <taxon>Ecdysozoa</taxon>
        <taxon>Arthropoda</taxon>
        <taxon>Crustacea</taxon>
        <taxon>Multicrustacea</taxon>
        <taxon>Cirripedia</taxon>
        <taxon>Thoracica</taxon>
        <taxon>Thoracicalcarea</taxon>
        <taxon>Balanomorpha</taxon>
        <taxon>Balanoidea</taxon>
        <taxon>Balanidae</taxon>
        <taxon>Amphibalaninae</taxon>
        <taxon>Amphibalanus</taxon>
    </lineage>
</organism>
<dbReference type="GO" id="GO:0005886">
    <property type="term" value="C:plasma membrane"/>
    <property type="evidence" value="ECO:0007669"/>
    <property type="project" value="TreeGrafter"/>
</dbReference>
<evidence type="ECO:0000313" key="2">
    <source>
        <dbReference type="EMBL" id="KAF0311811.1"/>
    </source>
</evidence>
<name>A0A6A4XBK8_AMPAM</name>
<dbReference type="OrthoDB" id="6019271at2759"/>
<dbReference type="GO" id="GO:0099536">
    <property type="term" value="P:synaptic signaling"/>
    <property type="evidence" value="ECO:0007669"/>
    <property type="project" value="TreeGrafter"/>
</dbReference>
<gene>
    <name evidence="2" type="primary">dyb-1</name>
    <name evidence="2" type="ORF">FJT64_017401</name>
</gene>
<dbReference type="InterPro" id="IPR050774">
    <property type="entry name" value="KCMF1/Dystrophin"/>
</dbReference>
<dbReference type="AlphaFoldDB" id="A0A6A4XBK8"/>
<dbReference type="EMBL" id="VIIS01000213">
    <property type="protein sequence ID" value="KAF0311811.1"/>
    <property type="molecule type" value="Genomic_DNA"/>
</dbReference>
<proteinExistence type="predicted"/>
<protein>
    <submittedName>
        <fullName evidence="2">Dystrobrevin-1</fullName>
    </submittedName>
</protein>
<dbReference type="PANTHER" id="PTHR12268">
    <property type="entry name" value="E3 UBIQUITIN-PROTEIN LIGASE KCMF1"/>
    <property type="match status" value="1"/>
</dbReference>
<dbReference type="Gene3D" id="1.10.238.10">
    <property type="entry name" value="EF-hand"/>
    <property type="match status" value="1"/>
</dbReference>
<evidence type="ECO:0000259" key="1">
    <source>
        <dbReference type="Pfam" id="PF09069"/>
    </source>
</evidence>
<dbReference type="SUPFAM" id="SSF47473">
    <property type="entry name" value="EF-hand"/>
    <property type="match status" value="1"/>
</dbReference>
<comment type="caution">
    <text evidence="2">The sequence shown here is derived from an EMBL/GenBank/DDBJ whole genome shotgun (WGS) entry which is preliminary data.</text>
</comment>
<dbReference type="Proteomes" id="UP000440578">
    <property type="component" value="Unassembled WGS sequence"/>
</dbReference>
<dbReference type="Pfam" id="PF09069">
    <property type="entry name" value="EF-hand_3"/>
    <property type="match status" value="1"/>
</dbReference>
<keyword evidence="3" id="KW-1185">Reference proteome</keyword>
<dbReference type="InterPro" id="IPR015154">
    <property type="entry name" value="EF-hand_dom_typ2"/>
</dbReference>
<sequence>MWNGTKWLIRDDVGSVRVFSIKVAMATLCSGKITDKLRYVFSQISDGNGQLAPRRFCDYLREVQALPAAVFESPTFSYSDEAARLIFPAVSAWWRADGGSR</sequence>
<dbReference type="PANTHER" id="PTHR12268:SF27">
    <property type="entry name" value="DYSTROBREVIN, ISOFORM F"/>
    <property type="match status" value="1"/>
</dbReference>
<reference evidence="2 3" key="1">
    <citation type="submission" date="2019-07" db="EMBL/GenBank/DDBJ databases">
        <title>Draft genome assembly of a fouling barnacle, Amphibalanus amphitrite (Darwin, 1854): The first reference genome for Thecostraca.</title>
        <authorList>
            <person name="Kim W."/>
        </authorList>
    </citation>
    <scope>NUCLEOTIDE SEQUENCE [LARGE SCALE GENOMIC DNA]</scope>
    <source>
        <strain evidence="2">SNU_AA5</strain>
        <tissue evidence="2">Soma without cirri and trophi</tissue>
    </source>
</reference>